<organism evidence="1 2">
    <name type="scientific">Rotaria magnacalcarata</name>
    <dbReference type="NCBI Taxonomy" id="392030"/>
    <lineage>
        <taxon>Eukaryota</taxon>
        <taxon>Metazoa</taxon>
        <taxon>Spiralia</taxon>
        <taxon>Gnathifera</taxon>
        <taxon>Rotifera</taxon>
        <taxon>Eurotatoria</taxon>
        <taxon>Bdelloidea</taxon>
        <taxon>Philodinida</taxon>
        <taxon>Philodinidae</taxon>
        <taxon>Rotaria</taxon>
    </lineage>
</organism>
<reference evidence="1" key="1">
    <citation type="submission" date="2021-02" db="EMBL/GenBank/DDBJ databases">
        <authorList>
            <person name="Nowell W R."/>
        </authorList>
    </citation>
    <scope>NUCLEOTIDE SEQUENCE</scope>
</reference>
<protein>
    <submittedName>
        <fullName evidence="1">Uncharacterized protein</fullName>
    </submittedName>
</protein>
<dbReference type="AlphaFoldDB" id="A0A820U9R9"/>
<sequence length="135" mass="15329">CLSILYADDYQFADEYKIVLKTIPFEPSASVIAQMQQRPQISPGDVEDNQWIDTRSQSSQFKRYQPNVAQTTYPIHTQQLIFYCLSPSVAFAKDLRLARSLIFASGTLAPLATYAGELKIPFDIQMGKAENRKLF</sequence>
<keyword evidence="2" id="KW-1185">Reference proteome</keyword>
<feature type="non-terminal residue" evidence="1">
    <location>
        <position position="1"/>
    </location>
</feature>
<evidence type="ECO:0000313" key="2">
    <source>
        <dbReference type="Proteomes" id="UP000663866"/>
    </source>
</evidence>
<accession>A0A820U9R9</accession>
<gene>
    <name evidence="1" type="ORF">OVN521_LOCUS39501</name>
</gene>
<dbReference type="EMBL" id="CAJOBG010050281">
    <property type="protein sequence ID" value="CAF4479129.1"/>
    <property type="molecule type" value="Genomic_DNA"/>
</dbReference>
<name>A0A820U9R9_9BILA</name>
<comment type="caution">
    <text evidence="1">The sequence shown here is derived from an EMBL/GenBank/DDBJ whole genome shotgun (WGS) entry which is preliminary data.</text>
</comment>
<evidence type="ECO:0000313" key="1">
    <source>
        <dbReference type="EMBL" id="CAF4479129.1"/>
    </source>
</evidence>
<proteinExistence type="predicted"/>
<dbReference type="Proteomes" id="UP000663866">
    <property type="component" value="Unassembled WGS sequence"/>
</dbReference>